<name>A0AAV5VHV7_9BILA</name>
<dbReference type="EMBL" id="BTSY01000003">
    <property type="protein sequence ID" value="GMT19084.1"/>
    <property type="molecule type" value="Genomic_DNA"/>
</dbReference>
<dbReference type="Proteomes" id="UP001432322">
    <property type="component" value="Unassembled WGS sequence"/>
</dbReference>
<dbReference type="PANTHER" id="PTHR22699">
    <property type="entry name" value="THIOREDOXIN DOMAIN-CONTAINING PROTEIN 16"/>
    <property type="match status" value="1"/>
</dbReference>
<keyword evidence="2" id="KW-0732">Signal</keyword>
<reference evidence="3" key="1">
    <citation type="submission" date="2023-10" db="EMBL/GenBank/DDBJ databases">
        <title>Genome assembly of Pristionchus species.</title>
        <authorList>
            <person name="Yoshida K."/>
            <person name="Sommer R.J."/>
        </authorList>
    </citation>
    <scope>NUCLEOTIDE SEQUENCE</scope>
    <source>
        <strain evidence="3">RS5133</strain>
    </source>
</reference>
<dbReference type="AlphaFoldDB" id="A0AAV5VHV7"/>
<evidence type="ECO:0000256" key="1">
    <source>
        <dbReference type="SAM" id="MobiDB-lite"/>
    </source>
</evidence>
<dbReference type="InterPro" id="IPR040090">
    <property type="entry name" value="TXNDC16"/>
</dbReference>
<comment type="caution">
    <text evidence="3">The sequence shown here is derived from an EMBL/GenBank/DDBJ whole genome shotgun (WGS) entry which is preliminary data.</text>
</comment>
<gene>
    <name evidence="3" type="ORF">PFISCL1PPCAC_10381</name>
</gene>
<feature type="chain" id="PRO_5043439583" evidence="2">
    <location>
        <begin position="28"/>
        <end position="622"/>
    </location>
</feature>
<evidence type="ECO:0000313" key="3">
    <source>
        <dbReference type="EMBL" id="GMT19084.1"/>
    </source>
</evidence>
<feature type="non-terminal residue" evidence="3">
    <location>
        <position position="1"/>
    </location>
</feature>
<evidence type="ECO:0000256" key="2">
    <source>
        <dbReference type="SAM" id="SignalP"/>
    </source>
</evidence>
<accession>A0AAV5VHV7</accession>
<feature type="region of interest" description="Disordered" evidence="1">
    <location>
        <begin position="603"/>
        <end position="622"/>
    </location>
</feature>
<evidence type="ECO:0000313" key="4">
    <source>
        <dbReference type="Proteomes" id="UP001432322"/>
    </source>
</evidence>
<organism evidence="3 4">
    <name type="scientific">Pristionchus fissidentatus</name>
    <dbReference type="NCBI Taxonomy" id="1538716"/>
    <lineage>
        <taxon>Eukaryota</taxon>
        <taxon>Metazoa</taxon>
        <taxon>Ecdysozoa</taxon>
        <taxon>Nematoda</taxon>
        <taxon>Chromadorea</taxon>
        <taxon>Rhabditida</taxon>
        <taxon>Rhabditina</taxon>
        <taxon>Diplogasteromorpha</taxon>
        <taxon>Diplogasteroidea</taxon>
        <taxon>Neodiplogasteridae</taxon>
        <taxon>Pristionchus</taxon>
    </lineage>
</organism>
<keyword evidence="4" id="KW-1185">Reference proteome</keyword>
<proteinExistence type="predicted"/>
<feature type="signal peptide" evidence="2">
    <location>
        <begin position="1"/>
        <end position="27"/>
    </location>
</feature>
<sequence length="622" mass="70649">LLSTLSLIDPLEMRLLLLLLLTPFIRCQCPHMGGGRVSPPSSPPPSSIQSTFLYKSKTNSPSNFALLVTKILQRIKIELRDKANLSLDNENIHCEEETSQPPCTDYQPTHNFNLFILEDSRMGARVYSLEEELNGEEETRIEAAILDALSRHSKRDLTVYASSNAEKIVGFVRELTTEELEEMGRKKEKNRKREERGGVILSPLLVHPIDNKIIEMRSAKELDTSSRRVREIWTNEEMDRLLEENAHLFILFWSHSDTTSTHAFALFSNASQLLPVYKDTVLAHVPCHIHIDFCAGLRSRDLHMIVGYSNGAKVSTMSEMEDAVLYRDWMEIVRAGPIRELTSVEEVKEVKRGFVDGKRRYAVTIANFPSREDMTFRHYEMAADKLFGQYYLFYTIKEGLPSIQTYRHGEAIFRRLGHVDEFDPLSIARFIISSSRPTIIPISTGFSTSYLLRDTRPLLLLISPLSFDTSHLSKFGHHHSSEHIVAHLDSSIPECSSVLKDLFIDSTHPHLIIFDKTKVWHMELEESNTEEEIHEWTKAIIETEPDLLLSPLSVHPLRILQISAVNRVFGRQLIDLPEDPSIYSPLPSIDSLHTLKDSQSSSGCPFMNGGAAGAGDSHHDEL</sequence>
<protein>
    <submittedName>
        <fullName evidence="3">Uncharacterized protein</fullName>
    </submittedName>
</protein>
<dbReference type="PANTHER" id="PTHR22699:SF1">
    <property type="entry name" value="THIOREDOXIN DOMAIN-CONTAINING PROTEIN 16"/>
    <property type="match status" value="1"/>
</dbReference>